<evidence type="ECO:0000313" key="8">
    <source>
        <dbReference type="Proteomes" id="UP000186601"/>
    </source>
</evidence>
<evidence type="ECO:0000259" key="6">
    <source>
        <dbReference type="Pfam" id="PF00694"/>
    </source>
</evidence>
<sequence length="133" mass="15096">MDFGIMCVIAPSFGDIFRSNMMQNGMLPIQLSSSECMALAEDAQNTLELEVDLVAQEIRRDKDEPPIKFSIDPFRGYCLMEGLDDSDIALTLQKGRIIAGFEAKRRILWPWLDEFGYDGTKLHVDSNLSAMEW</sequence>
<gene>
    <name evidence="7" type="ORF">PHLCEN_2v8044</name>
</gene>
<dbReference type="AlphaFoldDB" id="A0A2R6NUT5"/>
<comment type="similarity">
    <text evidence="1">Belongs to the LeuD family. LeuD type 1 subfamily.</text>
</comment>
<dbReference type="PANTHER" id="PTHR43345:SF5">
    <property type="entry name" value="3-ISOPROPYLMALATE DEHYDRATASE SMALL SUBUNIT"/>
    <property type="match status" value="1"/>
</dbReference>
<dbReference type="STRING" id="98765.A0A2R6NUT5"/>
<dbReference type="Proteomes" id="UP000186601">
    <property type="component" value="Unassembled WGS sequence"/>
</dbReference>
<dbReference type="GO" id="GO:0008652">
    <property type="term" value="P:amino acid biosynthetic process"/>
    <property type="evidence" value="ECO:0007669"/>
    <property type="project" value="UniProtKB-KW"/>
</dbReference>
<keyword evidence="3" id="KW-0028">Amino-acid biosynthesis</keyword>
<name>A0A2R6NUT5_9APHY</name>
<evidence type="ECO:0000313" key="7">
    <source>
        <dbReference type="EMBL" id="PSR77136.1"/>
    </source>
</evidence>
<proteinExistence type="inferred from homology"/>
<evidence type="ECO:0000256" key="3">
    <source>
        <dbReference type="ARBA" id="ARBA00022605"/>
    </source>
</evidence>
<comment type="caution">
    <text evidence="7">The sequence shown here is derived from an EMBL/GenBank/DDBJ whole genome shotgun (WGS) entry which is preliminary data.</text>
</comment>
<comment type="pathway">
    <text evidence="5">Amino-acid biosynthesis.</text>
</comment>
<dbReference type="GO" id="GO:0016829">
    <property type="term" value="F:lyase activity"/>
    <property type="evidence" value="ECO:0007669"/>
    <property type="project" value="UniProtKB-KW"/>
</dbReference>
<dbReference type="InterPro" id="IPR000573">
    <property type="entry name" value="AconitaseA/IPMdHydase_ssu_swvl"/>
</dbReference>
<dbReference type="InterPro" id="IPR050075">
    <property type="entry name" value="LeuD"/>
</dbReference>
<comment type="subunit">
    <text evidence="2">Heterodimer of LeuC and LeuD.</text>
</comment>
<dbReference type="OrthoDB" id="2279155at2759"/>
<dbReference type="Gene3D" id="3.20.19.10">
    <property type="entry name" value="Aconitase, domain 4"/>
    <property type="match status" value="1"/>
</dbReference>
<dbReference type="Pfam" id="PF00694">
    <property type="entry name" value="Aconitase_C"/>
    <property type="match status" value="1"/>
</dbReference>
<dbReference type="InterPro" id="IPR015928">
    <property type="entry name" value="Aconitase/3IPM_dehydase_swvl"/>
</dbReference>
<evidence type="ECO:0000256" key="5">
    <source>
        <dbReference type="ARBA" id="ARBA00029440"/>
    </source>
</evidence>
<evidence type="ECO:0000256" key="1">
    <source>
        <dbReference type="ARBA" id="ARBA00009845"/>
    </source>
</evidence>
<evidence type="ECO:0000256" key="4">
    <source>
        <dbReference type="ARBA" id="ARBA00023239"/>
    </source>
</evidence>
<feature type="domain" description="Aconitase A/isopropylmalate dehydratase small subunit swivel" evidence="6">
    <location>
        <begin position="2"/>
        <end position="32"/>
    </location>
</feature>
<protein>
    <recommendedName>
        <fullName evidence="6">Aconitase A/isopropylmalate dehydratase small subunit swivel domain-containing protein</fullName>
    </recommendedName>
</protein>
<dbReference type="SUPFAM" id="SSF52016">
    <property type="entry name" value="LeuD/IlvD-like"/>
    <property type="match status" value="1"/>
</dbReference>
<evidence type="ECO:0000256" key="2">
    <source>
        <dbReference type="ARBA" id="ARBA00011271"/>
    </source>
</evidence>
<dbReference type="PANTHER" id="PTHR43345">
    <property type="entry name" value="3-ISOPROPYLMALATE DEHYDRATASE SMALL SUBUNIT 2-RELATED-RELATED"/>
    <property type="match status" value="1"/>
</dbReference>
<accession>A0A2R6NUT5</accession>
<reference evidence="7 8" key="1">
    <citation type="submission" date="2018-02" db="EMBL/GenBank/DDBJ databases">
        <title>Genome sequence of the basidiomycete white-rot fungus Phlebia centrifuga.</title>
        <authorList>
            <person name="Granchi Z."/>
            <person name="Peng M."/>
            <person name="de Vries R.P."/>
            <person name="Hilden K."/>
            <person name="Makela M.R."/>
            <person name="Grigoriev I."/>
            <person name="Riley R."/>
        </authorList>
    </citation>
    <scope>NUCLEOTIDE SEQUENCE [LARGE SCALE GENOMIC DNA]</scope>
    <source>
        <strain evidence="7 8">FBCC195</strain>
    </source>
</reference>
<keyword evidence="4" id="KW-0456">Lyase</keyword>
<keyword evidence="8" id="KW-1185">Reference proteome</keyword>
<organism evidence="7 8">
    <name type="scientific">Hermanssonia centrifuga</name>
    <dbReference type="NCBI Taxonomy" id="98765"/>
    <lineage>
        <taxon>Eukaryota</taxon>
        <taxon>Fungi</taxon>
        <taxon>Dikarya</taxon>
        <taxon>Basidiomycota</taxon>
        <taxon>Agaricomycotina</taxon>
        <taxon>Agaricomycetes</taxon>
        <taxon>Polyporales</taxon>
        <taxon>Meruliaceae</taxon>
        <taxon>Hermanssonia</taxon>
    </lineage>
</organism>
<dbReference type="EMBL" id="MLYV02000812">
    <property type="protein sequence ID" value="PSR77136.1"/>
    <property type="molecule type" value="Genomic_DNA"/>
</dbReference>